<dbReference type="Proteomes" id="UP001501624">
    <property type="component" value="Unassembled WGS sequence"/>
</dbReference>
<dbReference type="InterPro" id="IPR051678">
    <property type="entry name" value="AGP_Transferase"/>
</dbReference>
<sequence length="306" mass="33539">MAERAFGAPPVSAVELGGGLYNTTYRVELPSRETVVLRVAPEPARQFRVERELMRNEHVSLPFFAPIARMMPRTLFADWTRDIAGRDYVFQTFLPGIPAPRGLRAYPRPLWTGFYRGLGALARTVHEVRGPAFGPVAGPAFATWTEAVLAYFADTAADLADAGLDASDVLAVARLAEQRRAVLDEITEPRLLHGDLWTANVLLSPGAPEPVIDGVLDHDRASWGDPAADWSLYAASRPDPVRDAFWVGYGRPADTPQARWRALVYRARHLGAVRLERHRLGNTDGVVASYSELGAVLDALAAEPAH</sequence>
<dbReference type="Pfam" id="PF01636">
    <property type="entry name" value="APH"/>
    <property type="match status" value="1"/>
</dbReference>
<keyword evidence="3" id="KW-1185">Reference proteome</keyword>
<dbReference type="EMBL" id="BAABCM010000001">
    <property type="protein sequence ID" value="GAA3799103.1"/>
    <property type="molecule type" value="Genomic_DNA"/>
</dbReference>
<evidence type="ECO:0000259" key="1">
    <source>
        <dbReference type="Pfam" id="PF01636"/>
    </source>
</evidence>
<reference evidence="3" key="1">
    <citation type="journal article" date="2019" name="Int. J. Syst. Evol. Microbiol.">
        <title>The Global Catalogue of Microorganisms (GCM) 10K type strain sequencing project: providing services to taxonomists for standard genome sequencing and annotation.</title>
        <authorList>
            <consortium name="The Broad Institute Genomics Platform"/>
            <consortium name="The Broad Institute Genome Sequencing Center for Infectious Disease"/>
            <person name="Wu L."/>
            <person name="Ma J."/>
        </authorList>
    </citation>
    <scope>NUCLEOTIDE SEQUENCE [LARGE SCALE GENOMIC DNA]</scope>
    <source>
        <strain evidence="3">JCM 17017</strain>
    </source>
</reference>
<dbReference type="SUPFAM" id="SSF56112">
    <property type="entry name" value="Protein kinase-like (PK-like)"/>
    <property type="match status" value="1"/>
</dbReference>
<dbReference type="Gene3D" id="3.90.1200.10">
    <property type="match status" value="1"/>
</dbReference>
<evidence type="ECO:0000313" key="3">
    <source>
        <dbReference type="Proteomes" id="UP001501624"/>
    </source>
</evidence>
<accession>A0ABP7HPX6</accession>
<protein>
    <recommendedName>
        <fullName evidence="1">Aminoglycoside phosphotransferase domain-containing protein</fullName>
    </recommendedName>
</protein>
<gene>
    <name evidence="2" type="ORF">GCM10022380_15470</name>
</gene>
<proteinExistence type="predicted"/>
<organism evidence="2 3">
    <name type="scientific">Amycolatopsis tucumanensis</name>
    <dbReference type="NCBI Taxonomy" id="401106"/>
    <lineage>
        <taxon>Bacteria</taxon>
        <taxon>Bacillati</taxon>
        <taxon>Actinomycetota</taxon>
        <taxon>Actinomycetes</taxon>
        <taxon>Pseudonocardiales</taxon>
        <taxon>Pseudonocardiaceae</taxon>
        <taxon>Amycolatopsis</taxon>
    </lineage>
</organism>
<feature type="domain" description="Aminoglycoside phosphotransferase" evidence="1">
    <location>
        <begin position="14"/>
        <end position="259"/>
    </location>
</feature>
<dbReference type="PANTHER" id="PTHR21310:SF15">
    <property type="entry name" value="AMINOGLYCOSIDE PHOSPHOTRANSFERASE DOMAIN-CONTAINING PROTEIN"/>
    <property type="match status" value="1"/>
</dbReference>
<dbReference type="InterPro" id="IPR002575">
    <property type="entry name" value="Aminoglycoside_PTrfase"/>
</dbReference>
<dbReference type="RefSeq" id="WP_237334953.1">
    <property type="nucleotide sequence ID" value="NZ_BAABCM010000001.1"/>
</dbReference>
<name>A0ABP7HPX6_9PSEU</name>
<dbReference type="InterPro" id="IPR011009">
    <property type="entry name" value="Kinase-like_dom_sf"/>
</dbReference>
<evidence type="ECO:0000313" key="2">
    <source>
        <dbReference type="EMBL" id="GAA3799103.1"/>
    </source>
</evidence>
<comment type="caution">
    <text evidence="2">The sequence shown here is derived from an EMBL/GenBank/DDBJ whole genome shotgun (WGS) entry which is preliminary data.</text>
</comment>
<dbReference type="PANTHER" id="PTHR21310">
    <property type="entry name" value="AMINOGLYCOSIDE PHOSPHOTRANSFERASE-RELATED-RELATED"/>
    <property type="match status" value="1"/>
</dbReference>